<dbReference type="PROSITE" id="PS51350">
    <property type="entry name" value="PTS_HPR_DOM"/>
    <property type="match status" value="1"/>
</dbReference>
<dbReference type="GO" id="GO:0046872">
    <property type="term" value="F:metal ion binding"/>
    <property type="evidence" value="ECO:0007669"/>
    <property type="project" value="UniProtKB-KW"/>
</dbReference>
<keyword evidence="17" id="KW-0418">Kinase</keyword>
<dbReference type="Gene3D" id="1.10.274.10">
    <property type="entry name" value="PtsI, HPr-binding domain"/>
    <property type="match status" value="1"/>
</dbReference>
<dbReference type="InterPro" id="IPR004715">
    <property type="entry name" value="PTS_IIA_fruc"/>
</dbReference>
<dbReference type="AlphaFoldDB" id="A0A2T3JGK1"/>
<dbReference type="InterPro" id="IPR000121">
    <property type="entry name" value="PEP_util_C"/>
</dbReference>
<protein>
    <recommendedName>
        <fullName evidence="9">Multiphosphoryl transfer protein</fullName>
        <ecNumber evidence="8">2.7.1.202</ecNumber>
        <ecNumber evidence="7">2.7.3.9</ecNumber>
    </recommendedName>
</protein>
<evidence type="ECO:0000256" key="1">
    <source>
        <dbReference type="ARBA" id="ARBA00000683"/>
    </source>
</evidence>
<dbReference type="InterPro" id="IPR040442">
    <property type="entry name" value="Pyrv_kinase-like_dom_sf"/>
</dbReference>
<evidence type="ECO:0000256" key="3">
    <source>
        <dbReference type="ARBA" id="ARBA00001946"/>
    </source>
</evidence>
<dbReference type="PROSITE" id="PS51094">
    <property type="entry name" value="PTS_EIIA_TYPE_2"/>
    <property type="match status" value="1"/>
</dbReference>
<reference evidence="21 22" key="1">
    <citation type="submission" date="2018-01" db="EMBL/GenBank/DDBJ databases">
        <title>Whole genome sequencing of Histamine producing bacteria.</title>
        <authorList>
            <person name="Butler K."/>
        </authorList>
    </citation>
    <scope>NUCLEOTIDE SEQUENCE [LARGE SCALE GENOMIC DNA]</scope>
    <source>
        <strain evidence="21 22">JCM 12947</strain>
    </source>
</reference>
<evidence type="ECO:0000256" key="7">
    <source>
        <dbReference type="ARBA" id="ARBA00012232"/>
    </source>
</evidence>
<dbReference type="SUPFAM" id="SSF47831">
    <property type="entry name" value="Enzyme I of the PEP:sugar phosphotransferase system HPr-binding (sub)domain"/>
    <property type="match status" value="1"/>
</dbReference>
<dbReference type="InterPro" id="IPR006318">
    <property type="entry name" value="PTS_EI-like"/>
</dbReference>
<dbReference type="OrthoDB" id="9765468at2"/>
<dbReference type="EC" id="2.7.1.202" evidence="8"/>
<dbReference type="PROSITE" id="PS00369">
    <property type="entry name" value="PTS_HPR_HIS"/>
    <property type="match status" value="1"/>
</dbReference>
<dbReference type="PANTHER" id="PTHR46244">
    <property type="entry name" value="PHOSPHOENOLPYRUVATE-PROTEIN PHOSPHOTRANSFERASE"/>
    <property type="match status" value="1"/>
</dbReference>
<dbReference type="Gene3D" id="3.20.20.60">
    <property type="entry name" value="Phosphoenolpyruvate-binding domains"/>
    <property type="match status" value="1"/>
</dbReference>
<keyword evidence="21" id="KW-0670">Pyruvate</keyword>
<dbReference type="Pfam" id="PF00381">
    <property type="entry name" value="PTS-HPr"/>
    <property type="match status" value="1"/>
</dbReference>
<dbReference type="EC" id="2.7.3.9" evidence="7"/>
<dbReference type="InterPro" id="IPR001020">
    <property type="entry name" value="PTS_HPr_His_P_site"/>
</dbReference>
<dbReference type="GO" id="GO:0016301">
    <property type="term" value="F:kinase activity"/>
    <property type="evidence" value="ECO:0007669"/>
    <property type="project" value="UniProtKB-KW"/>
</dbReference>
<dbReference type="GO" id="GO:0005737">
    <property type="term" value="C:cytoplasm"/>
    <property type="evidence" value="ECO:0007669"/>
    <property type="project" value="UniProtKB-SubCell"/>
</dbReference>
<keyword evidence="10" id="KW-0813">Transport</keyword>
<dbReference type="SUPFAM" id="SSF51621">
    <property type="entry name" value="Phosphoenolpyruvate/pyruvate domain"/>
    <property type="match status" value="1"/>
</dbReference>
<dbReference type="Gene3D" id="3.30.1340.10">
    <property type="entry name" value="HPr-like"/>
    <property type="match status" value="1"/>
</dbReference>
<dbReference type="InterPro" id="IPR008731">
    <property type="entry name" value="PTS_EIN"/>
</dbReference>
<evidence type="ECO:0000313" key="22">
    <source>
        <dbReference type="Proteomes" id="UP000240987"/>
    </source>
</evidence>
<dbReference type="RefSeq" id="WP_107243077.1">
    <property type="nucleotide sequence ID" value="NZ_PYMJ01000011.1"/>
</dbReference>
<gene>
    <name evidence="21" type="primary">ptsP</name>
    <name evidence="21" type="ORF">C9J12_12815</name>
</gene>
<evidence type="ECO:0000259" key="20">
    <source>
        <dbReference type="PROSITE" id="PS51350"/>
    </source>
</evidence>
<dbReference type="Pfam" id="PF05524">
    <property type="entry name" value="PEP-utilisers_N"/>
    <property type="match status" value="1"/>
</dbReference>
<evidence type="ECO:0000256" key="4">
    <source>
        <dbReference type="ARBA" id="ARBA00003136"/>
    </source>
</evidence>
<evidence type="ECO:0000313" key="21">
    <source>
        <dbReference type="EMBL" id="PSU48092.1"/>
    </source>
</evidence>
<comment type="subcellular location">
    <subcellularLocation>
        <location evidence="5">Cytoplasm</location>
    </subcellularLocation>
</comment>
<proteinExistence type="inferred from homology"/>
<organism evidence="21 22">
    <name type="scientific">Photobacterium frigidiphilum</name>
    <dbReference type="NCBI Taxonomy" id="264736"/>
    <lineage>
        <taxon>Bacteria</taxon>
        <taxon>Pseudomonadati</taxon>
        <taxon>Pseudomonadota</taxon>
        <taxon>Gammaproteobacteria</taxon>
        <taxon>Vibrionales</taxon>
        <taxon>Vibrionaceae</taxon>
        <taxon>Photobacterium</taxon>
    </lineage>
</organism>
<sequence>MTRQFEFKNELVNGIHARPAAEIESRTKAFQCQISLVNRTKGITANAKSVLSLIGVDAVLDDVCQFIFDGKDELAAFEHIYHFITQEFSYCDEPIEPIELNDSLLSLPVSLKASNPCYVRGSIASKGIGQGKPIICSQINLHQLADEAEQQLSETVTDHLLVGLEKLQQQLFSALAAVDSKAKEELAILQAHLQIADDTVFSETLLKHAKQTNTLKAIAVAADELKAPLLNSQSSYMKERALDIEDLCTQLACLVVGESLKKPVVLTSNSIVIAENLTPSELLGFDKSLLKGIILAHAGQTSHTVILARSFGIPVLTGIENLQSFIYGSEWVVLDAQYGCLIREPDHSVTEFYKLEARKCVAKNDLLAPFMTTKGITKDGQSMALYANIAVGLEAEIAFSRGAEGIGLFRTEMLFMDHPQAPTEQEQFEIYSEVVKAANGKQVIIRTLDIGGDKPLAYLELPQEENPFLGYRAVRMYPQYQAMIESQLRALLRATALGDIDIMIPMVSCVEEVKWIYQLCHQCAEQLTMEGQSIGKWRLGIMVEVPSALYFLEKISSWIDFVSIGSNDLTQYFMACDRGNTKIKSLYDSLNPGFIAFLRDIAVTAKRSGLELGICGEMASDRRALPLLLAMGFDEISLSSPNIAMLRSQLHILDSEACQCLLVEMVSKETADEVRECIDAFWQQQSQPEILDERLVIHCEAKDKTSVIKMLTDNLEIQGRVIRGDAAEQAIWDREEIFATSLGFGVAIPHCKSEYVTHNSISIAHLSEPIVWNDVENECVSTVIMLTMSSHDKGGTHMSIFSKLARKLMHRDFRQQLMQTDMEETEKTEQTMELLRVCLFKEIA</sequence>
<keyword evidence="22" id="KW-1185">Reference proteome</keyword>
<dbReference type="PROSITE" id="PS00372">
    <property type="entry name" value="PTS_EIIA_TYPE_2_HIS"/>
    <property type="match status" value="1"/>
</dbReference>
<dbReference type="InterPro" id="IPR002178">
    <property type="entry name" value="PTS_EIIA_type-2_dom"/>
</dbReference>
<dbReference type="GO" id="GO:0008982">
    <property type="term" value="F:protein-N(PI)-phosphohistidine-sugar phosphotransferase activity"/>
    <property type="evidence" value="ECO:0007669"/>
    <property type="project" value="InterPro"/>
</dbReference>
<evidence type="ECO:0000256" key="18">
    <source>
        <dbReference type="ARBA" id="ARBA00022842"/>
    </source>
</evidence>
<comment type="caution">
    <text evidence="21">The sequence shown here is derived from an EMBL/GenBank/DDBJ whole genome shotgun (WGS) entry which is preliminary data.</text>
</comment>
<comment type="catalytic activity">
    <reaction evidence="2">
        <text>D-fructose(out) + N(pros)-phospho-L-histidyl-[protein] = D-fructose 1-phosphate(in) + L-histidyl-[protein]</text>
        <dbReference type="Rhea" id="RHEA:49252"/>
        <dbReference type="Rhea" id="RHEA-COMP:9745"/>
        <dbReference type="Rhea" id="RHEA-COMP:9746"/>
        <dbReference type="ChEBI" id="CHEBI:29979"/>
        <dbReference type="ChEBI" id="CHEBI:37721"/>
        <dbReference type="ChEBI" id="CHEBI:58674"/>
        <dbReference type="ChEBI" id="CHEBI:64837"/>
        <dbReference type="EC" id="2.7.1.202"/>
    </reaction>
</comment>
<keyword evidence="13" id="KW-0762">Sugar transport</keyword>
<comment type="function">
    <text evidence="4">The phosphoenolpyruvate-dependent sugar phosphotransferase system (sugar PTS), a major carbohydrate active transport system, catalyzes the phosphorylation of incoming sugar substrates concomitantly with their translocation across the cell membrane. The enzyme II FruAB PTS system is involved in fructose transport.</text>
</comment>
<dbReference type="InterPro" id="IPR035895">
    <property type="entry name" value="HPr-like_sf"/>
</dbReference>
<dbReference type="GO" id="GO:0008965">
    <property type="term" value="F:phosphoenolpyruvate-protein phosphotransferase activity"/>
    <property type="evidence" value="ECO:0007669"/>
    <property type="project" value="UniProtKB-EC"/>
</dbReference>
<evidence type="ECO:0000259" key="19">
    <source>
        <dbReference type="PROSITE" id="PS51094"/>
    </source>
</evidence>
<keyword evidence="18" id="KW-0460">Magnesium</keyword>
<dbReference type="InterPro" id="IPR000032">
    <property type="entry name" value="HPr-like"/>
</dbReference>
<accession>A0A2T3JGK1</accession>
<feature type="domain" description="HPr" evidence="20">
    <location>
        <begin position="1"/>
        <end position="94"/>
    </location>
</feature>
<dbReference type="SUPFAM" id="SSF52009">
    <property type="entry name" value="Phosphohistidine domain"/>
    <property type="match status" value="1"/>
</dbReference>
<feature type="domain" description="PTS EIIA type-2" evidence="19">
    <location>
        <begin position="688"/>
        <end position="838"/>
    </location>
</feature>
<evidence type="ECO:0000256" key="14">
    <source>
        <dbReference type="ARBA" id="ARBA00022679"/>
    </source>
</evidence>
<dbReference type="CDD" id="cd00367">
    <property type="entry name" value="PTS-HPr_like"/>
    <property type="match status" value="1"/>
</dbReference>
<evidence type="ECO:0000256" key="5">
    <source>
        <dbReference type="ARBA" id="ARBA00004496"/>
    </source>
</evidence>
<dbReference type="GO" id="GO:0016020">
    <property type="term" value="C:membrane"/>
    <property type="evidence" value="ECO:0007669"/>
    <property type="project" value="InterPro"/>
</dbReference>
<dbReference type="InterPro" id="IPR008279">
    <property type="entry name" value="PEP-util_enz_mobile_dom"/>
</dbReference>
<evidence type="ECO:0000256" key="6">
    <source>
        <dbReference type="ARBA" id="ARBA00007837"/>
    </source>
</evidence>
<dbReference type="EMBL" id="PYMJ01000011">
    <property type="protein sequence ID" value="PSU48092.1"/>
    <property type="molecule type" value="Genomic_DNA"/>
</dbReference>
<keyword evidence="11" id="KW-0963">Cytoplasm</keyword>
<dbReference type="Gene3D" id="3.40.930.10">
    <property type="entry name" value="Mannitol-specific EII, Chain A"/>
    <property type="match status" value="1"/>
</dbReference>
<name>A0A2T3JGK1_9GAMM</name>
<comment type="cofactor">
    <cofactor evidence="3">
        <name>Mg(2+)</name>
        <dbReference type="ChEBI" id="CHEBI:18420"/>
    </cofactor>
</comment>
<comment type="similarity">
    <text evidence="6">Belongs to the PEP-utilizing enzyme family.</text>
</comment>
<dbReference type="Pfam" id="PF00359">
    <property type="entry name" value="PTS_EIIA_2"/>
    <property type="match status" value="1"/>
</dbReference>
<evidence type="ECO:0000256" key="8">
    <source>
        <dbReference type="ARBA" id="ARBA00012799"/>
    </source>
</evidence>
<comment type="catalytic activity">
    <reaction evidence="1">
        <text>L-histidyl-[protein] + phosphoenolpyruvate = N(pros)-phospho-L-histidyl-[protein] + pyruvate</text>
        <dbReference type="Rhea" id="RHEA:23880"/>
        <dbReference type="Rhea" id="RHEA-COMP:9745"/>
        <dbReference type="Rhea" id="RHEA-COMP:9746"/>
        <dbReference type="ChEBI" id="CHEBI:15361"/>
        <dbReference type="ChEBI" id="CHEBI:29979"/>
        <dbReference type="ChEBI" id="CHEBI:58702"/>
        <dbReference type="ChEBI" id="CHEBI:64837"/>
        <dbReference type="EC" id="2.7.3.9"/>
    </reaction>
</comment>
<keyword evidence="14 21" id="KW-0808">Transferase</keyword>
<evidence type="ECO:0000256" key="9">
    <source>
        <dbReference type="ARBA" id="ARBA00015565"/>
    </source>
</evidence>
<keyword evidence="15" id="KW-0598">Phosphotransferase system</keyword>
<evidence type="ECO:0000256" key="2">
    <source>
        <dbReference type="ARBA" id="ARBA00001401"/>
    </source>
</evidence>
<dbReference type="NCBIfam" id="TIGR01417">
    <property type="entry name" value="PTS_I_fam"/>
    <property type="match status" value="1"/>
</dbReference>
<evidence type="ECO:0000256" key="17">
    <source>
        <dbReference type="ARBA" id="ARBA00022777"/>
    </source>
</evidence>
<dbReference type="SUPFAM" id="SSF55804">
    <property type="entry name" value="Phoshotransferase/anion transport protein"/>
    <property type="match status" value="1"/>
</dbReference>
<dbReference type="InterPro" id="IPR015813">
    <property type="entry name" value="Pyrv/PenolPyrv_kinase-like_dom"/>
</dbReference>
<keyword evidence="12" id="KW-0597">Phosphoprotein</keyword>
<dbReference type="SUPFAM" id="SSF55594">
    <property type="entry name" value="HPr-like"/>
    <property type="match status" value="1"/>
</dbReference>
<dbReference type="Pfam" id="PF02896">
    <property type="entry name" value="PEP-utilizers_C"/>
    <property type="match status" value="1"/>
</dbReference>
<evidence type="ECO:0000256" key="10">
    <source>
        <dbReference type="ARBA" id="ARBA00022448"/>
    </source>
</evidence>
<dbReference type="InterPro" id="IPR036637">
    <property type="entry name" value="Phosphohistidine_dom_sf"/>
</dbReference>
<dbReference type="InterPro" id="IPR036618">
    <property type="entry name" value="PtsI_HPr-bd_sf"/>
</dbReference>
<dbReference type="PRINTS" id="PR01736">
    <property type="entry name" value="PHPHTRNFRASE"/>
</dbReference>
<dbReference type="Pfam" id="PF00391">
    <property type="entry name" value="PEP-utilizers"/>
    <property type="match status" value="1"/>
</dbReference>
<dbReference type="Gene3D" id="3.50.30.10">
    <property type="entry name" value="Phosphohistidine domain"/>
    <property type="match status" value="1"/>
</dbReference>
<evidence type="ECO:0000256" key="12">
    <source>
        <dbReference type="ARBA" id="ARBA00022553"/>
    </source>
</evidence>
<dbReference type="PROSITE" id="PS00589">
    <property type="entry name" value="PTS_HPR_SER"/>
    <property type="match status" value="1"/>
</dbReference>
<dbReference type="NCBIfam" id="TIGR00848">
    <property type="entry name" value="fruA"/>
    <property type="match status" value="1"/>
</dbReference>
<keyword evidence="16" id="KW-0479">Metal-binding</keyword>
<dbReference type="CDD" id="cd00211">
    <property type="entry name" value="PTS_IIA_fru"/>
    <property type="match status" value="1"/>
</dbReference>
<dbReference type="InterPro" id="IPR002114">
    <property type="entry name" value="PTS_HPr_Ser_P_site"/>
</dbReference>
<dbReference type="InterPro" id="IPR050499">
    <property type="entry name" value="PEP-utilizing_PTS_enzyme"/>
</dbReference>
<evidence type="ECO:0000256" key="16">
    <source>
        <dbReference type="ARBA" id="ARBA00022723"/>
    </source>
</evidence>
<dbReference type="PANTHER" id="PTHR46244:SF4">
    <property type="entry name" value="MULTIPHOSPHORYL TRANSFER PROTEIN 1-RELATED"/>
    <property type="match status" value="1"/>
</dbReference>
<evidence type="ECO:0000256" key="11">
    <source>
        <dbReference type="ARBA" id="ARBA00022490"/>
    </source>
</evidence>
<dbReference type="Proteomes" id="UP000240987">
    <property type="component" value="Unassembled WGS sequence"/>
</dbReference>
<dbReference type="GO" id="GO:0009401">
    <property type="term" value="P:phosphoenolpyruvate-dependent sugar phosphotransferase system"/>
    <property type="evidence" value="ECO:0007669"/>
    <property type="project" value="UniProtKB-KW"/>
</dbReference>
<evidence type="ECO:0000256" key="13">
    <source>
        <dbReference type="ARBA" id="ARBA00022597"/>
    </source>
</evidence>
<dbReference type="InterPro" id="IPR016152">
    <property type="entry name" value="PTrfase/Anion_transptr"/>
</dbReference>
<evidence type="ECO:0000256" key="15">
    <source>
        <dbReference type="ARBA" id="ARBA00022683"/>
    </source>
</evidence>